<accession>A0ACC1P8C8</accession>
<comment type="caution">
    <text evidence="1">The sequence shown here is derived from an EMBL/GenBank/DDBJ whole genome shotgun (WGS) entry which is preliminary data.</text>
</comment>
<proteinExistence type="predicted"/>
<gene>
    <name evidence="1" type="ORF">NUW58_g4668</name>
</gene>
<name>A0ACC1P8C8_9PEZI</name>
<evidence type="ECO:0000313" key="1">
    <source>
        <dbReference type="EMBL" id="KAJ2987137.1"/>
    </source>
</evidence>
<dbReference type="Proteomes" id="UP001143856">
    <property type="component" value="Unassembled WGS sequence"/>
</dbReference>
<organism evidence="1 2">
    <name type="scientific">Xylaria curta</name>
    <dbReference type="NCBI Taxonomy" id="42375"/>
    <lineage>
        <taxon>Eukaryota</taxon>
        <taxon>Fungi</taxon>
        <taxon>Dikarya</taxon>
        <taxon>Ascomycota</taxon>
        <taxon>Pezizomycotina</taxon>
        <taxon>Sordariomycetes</taxon>
        <taxon>Xylariomycetidae</taxon>
        <taxon>Xylariales</taxon>
        <taxon>Xylariaceae</taxon>
        <taxon>Xylaria</taxon>
    </lineage>
</organism>
<protein>
    <submittedName>
        <fullName evidence="1">Uncharacterized protein</fullName>
    </submittedName>
</protein>
<reference evidence="1" key="1">
    <citation type="submission" date="2022-10" db="EMBL/GenBank/DDBJ databases">
        <title>Genome Sequence of Xylaria curta.</title>
        <authorList>
            <person name="Buettner E."/>
        </authorList>
    </citation>
    <scope>NUCLEOTIDE SEQUENCE</scope>
    <source>
        <strain evidence="1">Babe10</strain>
    </source>
</reference>
<evidence type="ECO:0000313" key="2">
    <source>
        <dbReference type="Proteomes" id="UP001143856"/>
    </source>
</evidence>
<sequence length="877" mass="96785">MSQVAAASGHEPVCTATATASSAASTLTSAEHNEIREYEKIIQFRDTVVSGNHPRIKVPAASLVKSASATQPPPSNAPERVAPLSTHLSINNSAANGHSMGNMLSFQANSQQPAVTAPPASSAPFVPGVSRPFGIGKPEIDPILLQKSDGLVKAEIQIQRQRLEKVLKDQVEERRTSIRGNLQLSEQLPELDISDILAKALTLVQATAPPATSILPSPPANASDASDSFDENTFYSSQHDTPESRPSVPPRNALESAQIQDASIPTPSTHSYAPPSEPVTSRLLPGSATHPLQTDVGRDIVHSQIMGVQSTHRPVGSVAPVRKEGIISTSRIGIQNLSNQDRQRKHLEAQTISSDSRDASRSDNSGNTDSEQSADHHGLQNPSQLVPNPSFRQHKEPLIRGHNLSPFAPQPAHVSPLAVARQPQIRESDSAALQRVPAQVTALRQENAVVISPESSPQGEKGNKRKNKKKKQEEGRLEGSRSPPLIRPQKRPRQLGRQEPEIIYDEPIPQDPNAQPHQDHYATLPVHIDRVSQRYEGVDDPYLRQVRASAGGALHRLESPVYEERRSDGSIIRYIRHVPSPLGYPDPYGAVDPRPIRTASFTIANPDLREVPTYPREGRMSVRPYPDRTRSRSPIIVERRPSVMPPPSAPPRRIVIDEYGHEYIEPVRTTTVSRQSVVPPTRPGDHEIVYERAPVRATSRMPAPEIVGEDGVIYRRASPGYAHRRVVTQPDYGAGFRSYRERDYPLQSMGPPSQEFVQIRGAAEHVPREYLPRAASVRPVDSTPYDRLNSTRPDVPPRQYAASVHPDARREIGPHVGRDYSVRPTEMEISQSYSVQPVERHYEQSPREGDIAYVERPRAVRQEVIYPGNGVTRQVYQ</sequence>
<keyword evidence="2" id="KW-1185">Reference proteome</keyword>
<dbReference type="EMBL" id="JAPDGR010000838">
    <property type="protein sequence ID" value="KAJ2987137.1"/>
    <property type="molecule type" value="Genomic_DNA"/>
</dbReference>